<feature type="non-terminal residue" evidence="5">
    <location>
        <position position="403"/>
    </location>
</feature>
<dbReference type="Gene3D" id="1.20.245.10">
    <property type="entry name" value="Lipoxygenase-1, Domain 5"/>
    <property type="match status" value="2"/>
</dbReference>
<keyword evidence="1" id="KW-0479">Metal-binding</keyword>
<keyword evidence="3" id="KW-0812">Transmembrane</keyword>
<evidence type="ECO:0000256" key="3">
    <source>
        <dbReference type="SAM" id="Phobius"/>
    </source>
</evidence>
<dbReference type="InterPro" id="IPR036226">
    <property type="entry name" value="LipOase_C_sf"/>
</dbReference>
<dbReference type="AlphaFoldDB" id="A3IQN9"/>
<dbReference type="GO" id="GO:0046872">
    <property type="term" value="F:metal ion binding"/>
    <property type="evidence" value="ECO:0007669"/>
    <property type="project" value="UniProtKB-KW"/>
</dbReference>
<dbReference type="PROSITE" id="PS51393">
    <property type="entry name" value="LIPOXYGENASE_3"/>
    <property type="match status" value="1"/>
</dbReference>
<keyword evidence="3" id="KW-1133">Transmembrane helix</keyword>
<dbReference type="RefSeq" id="WP_008275705.1">
    <property type="nucleotide sequence ID" value="NZ_AAXW01000016.1"/>
</dbReference>
<reference evidence="5 6" key="1">
    <citation type="submission" date="2007-03" db="EMBL/GenBank/DDBJ databases">
        <authorList>
            <person name="Stal L."/>
            <person name="Ferriera S."/>
            <person name="Johnson J."/>
            <person name="Kravitz S."/>
            <person name="Beeson K."/>
            <person name="Sutton G."/>
            <person name="Rogers Y.-H."/>
            <person name="Friedman R."/>
            <person name="Frazier M."/>
            <person name="Venter J.C."/>
        </authorList>
    </citation>
    <scope>NUCLEOTIDE SEQUENCE [LARGE SCALE GENOMIC DNA]</scope>
    <source>
        <strain evidence="5 6">CCY0110</strain>
    </source>
</reference>
<organism evidence="5 6">
    <name type="scientific">Crocosphaera chwakensis CCY0110</name>
    <dbReference type="NCBI Taxonomy" id="391612"/>
    <lineage>
        <taxon>Bacteria</taxon>
        <taxon>Bacillati</taxon>
        <taxon>Cyanobacteriota</taxon>
        <taxon>Cyanophyceae</taxon>
        <taxon>Oscillatoriophycideae</taxon>
        <taxon>Chroococcales</taxon>
        <taxon>Aphanothecaceae</taxon>
        <taxon>Crocosphaera</taxon>
        <taxon>Crocosphaera chwakensis</taxon>
    </lineage>
</organism>
<feature type="transmembrane region" description="Helical" evidence="3">
    <location>
        <begin position="39"/>
        <end position="65"/>
    </location>
</feature>
<keyword evidence="2" id="KW-0560">Oxidoreductase</keyword>
<evidence type="ECO:0000313" key="5">
    <source>
        <dbReference type="EMBL" id="EAZ91094.1"/>
    </source>
</evidence>
<proteinExistence type="predicted"/>
<dbReference type="eggNOG" id="COG0753">
    <property type="taxonomic scope" value="Bacteria"/>
</dbReference>
<dbReference type="PANTHER" id="PTHR11771">
    <property type="entry name" value="LIPOXYGENASE"/>
    <property type="match status" value="1"/>
</dbReference>
<dbReference type="GO" id="GO:0016702">
    <property type="term" value="F:oxidoreductase activity, acting on single donors with incorporation of molecular oxygen, incorporation of two atoms of oxygen"/>
    <property type="evidence" value="ECO:0007669"/>
    <property type="project" value="InterPro"/>
</dbReference>
<evidence type="ECO:0000256" key="1">
    <source>
        <dbReference type="ARBA" id="ARBA00022723"/>
    </source>
</evidence>
<dbReference type="Pfam" id="PF00305">
    <property type="entry name" value="Lipoxygenase"/>
    <property type="match status" value="1"/>
</dbReference>
<dbReference type="InterPro" id="IPR000907">
    <property type="entry name" value="LipOase"/>
</dbReference>
<keyword evidence="6" id="KW-1185">Reference proteome</keyword>
<keyword evidence="3" id="KW-0472">Membrane</keyword>
<dbReference type="Gene3D" id="3.10.450.60">
    <property type="match status" value="1"/>
</dbReference>
<evidence type="ECO:0000259" key="4">
    <source>
        <dbReference type="PROSITE" id="PS51393"/>
    </source>
</evidence>
<gene>
    <name evidence="5" type="ORF">CY0110_12542</name>
</gene>
<dbReference type="GO" id="GO:0034440">
    <property type="term" value="P:lipid oxidation"/>
    <property type="evidence" value="ECO:0007669"/>
    <property type="project" value="InterPro"/>
</dbReference>
<dbReference type="OrthoDB" id="5912511at2"/>
<sequence>MFDNPKDTFQWVDPKVRYPGAPPYVIGLPQGEGFSPFKIFFFDFTALISVLSLLLAQIAHVFGYFAKHGIEFKGVADFGLIASLAPTDYWEKLKDLTDFFKPFTLLPKPLIADSWEEDVEFGKQFLQGLNPVLMTKCKPEDIGAGSKFSVTEEHLKPYLGDNFSLTTALEQDKLYLVDYKIFDNIIDSAQEDQLGRYTCSPLCLFYLNEKEELLPIAIKIKQKYDKDTNPEIPEIFTPKSSQAEWKAAKLAVSATDIAYQGIIAHLLDTHLVIEVCAVSTYRTLTPDHILYQLLKPHFFDTLAINYMARSVFLGRGGFFDSTGALGYTSSNELLSRAYWGEGLSTDYTGEPWEFYKKALPFSLESREVENLPNYYYKDDASLMWKATKKYVSDVIRNHYQNSQ</sequence>
<evidence type="ECO:0000256" key="2">
    <source>
        <dbReference type="ARBA" id="ARBA00023002"/>
    </source>
</evidence>
<dbReference type="EMBL" id="AAXW01000016">
    <property type="protein sequence ID" value="EAZ91094.1"/>
    <property type="molecule type" value="Genomic_DNA"/>
</dbReference>
<dbReference type="InterPro" id="IPR013819">
    <property type="entry name" value="LipOase_C"/>
</dbReference>
<accession>A3IQN9</accession>
<feature type="domain" description="Lipoxygenase" evidence="4">
    <location>
        <begin position="1"/>
        <end position="403"/>
    </location>
</feature>
<protein>
    <submittedName>
        <fullName evidence="5">Lipoxygenase family protein</fullName>
    </submittedName>
</protein>
<dbReference type="Proteomes" id="UP000003781">
    <property type="component" value="Unassembled WGS sequence"/>
</dbReference>
<name>A3IQN9_9CHRO</name>
<comment type="caution">
    <text evidence="5">The sequence shown here is derived from an EMBL/GenBank/DDBJ whole genome shotgun (WGS) entry which is preliminary data.</text>
</comment>
<dbReference type="PRINTS" id="PR00087">
    <property type="entry name" value="LIPOXYGENASE"/>
</dbReference>
<evidence type="ECO:0000313" key="6">
    <source>
        <dbReference type="Proteomes" id="UP000003781"/>
    </source>
</evidence>
<dbReference type="SUPFAM" id="SSF48484">
    <property type="entry name" value="Lipoxigenase"/>
    <property type="match status" value="1"/>
</dbReference>